<dbReference type="GO" id="GO:0042597">
    <property type="term" value="C:periplasmic space"/>
    <property type="evidence" value="ECO:0007669"/>
    <property type="project" value="UniProtKB-SubCell"/>
</dbReference>
<comment type="function">
    <text evidence="5">Part of a binding-protein-dependent transport system for aliphatic sulfonates. Putative binding protein.</text>
</comment>
<evidence type="ECO:0000256" key="7">
    <source>
        <dbReference type="SAM" id="SignalP"/>
    </source>
</evidence>
<evidence type="ECO:0000256" key="4">
    <source>
        <dbReference type="ARBA" id="ARBA00022729"/>
    </source>
</evidence>
<keyword evidence="4 7" id="KW-0732">Signal</keyword>
<dbReference type="Proteomes" id="UP000603865">
    <property type="component" value="Unassembled WGS sequence"/>
</dbReference>
<dbReference type="RefSeq" id="WP_189091869.1">
    <property type="nucleotide sequence ID" value="NZ_BMQL01000024.1"/>
</dbReference>
<evidence type="ECO:0000256" key="2">
    <source>
        <dbReference type="ARBA" id="ARBA00010742"/>
    </source>
</evidence>
<dbReference type="GO" id="GO:0042626">
    <property type="term" value="F:ATPase-coupled transmembrane transporter activity"/>
    <property type="evidence" value="ECO:0007669"/>
    <property type="project" value="InterPro"/>
</dbReference>
<evidence type="ECO:0000313" key="10">
    <source>
        <dbReference type="Proteomes" id="UP000603865"/>
    </source>
</evidence>
<name>A0A918F8X4_9DEIO</name>
<gene>
    <name evidence="9" type="ORF">GCM10008957_35770</name>
</gene>
<dbReference type="PANTHER" id="PTHR30024">
    <property type="entry name" value="ALIPHATIC SULFONATES-BINDING PROTEIN-RELATED"/>
    <property type="match status" value="1"/>
</dbReference>
<feature type="domain" description="Solute-binding protein family 3/N-terminal" evidence="8">
    <location>
        <begin position="24"/>
        <end position="242"/>
    </location>
</feature>
<dbReference type="InterPro" id="IPR001638">
    <property type="entry name" value="Solute-binding_3/MltF_N"/>
</dbReference>
<dbReference type="SUPFAM" id="SSF53850">
    <property type="entry name" value="Periplasmic binding protein-like II"/>
    <property type="match status" value="1"/>
</dbReference>
<keyword evidence="10" id="KW-1185">Reference proteome</keyword>
<dbReference type="InterPro" id="IPR015168">
    <property type="entry name" value="SsuA/THI5"/>
</dbReference>
<dbReference type="AlphaFoldDB" id="A0A918F8X4"/>
<evidence type="ECO:0000256" key="1">
    <source>
        <dbReference type="ARBA" id="ARBA00004418"/>
    </source>
</evidence>
<organism evidence="9 10">
    <name type="scientific">Deinococcus ruber</name>
    <dbReference type="NCBI Taxonomy" id="1848197"/>
    <lineage>
        <taxon>Bacteria</taxon>
        <taxon>Thermotogati</taxon>
        <taxon>Deinococcota</taxon>
        <taxon>Deinococci</taxon>
        <taxon>Deinococcales</taxon>
        <taxon>Deinococcaceae</taxon>
        <taxon>Deinococcus</taxon>
    </lineage>
</organism>
<dbReference type="InterPro" id="IPR010067">
    <property type="entry name" value="ABC_SsuA_sub-bd"/>
</dbReference>
<protein>
    <recommendedName>
        <fullName evidence="6">Putative aliphatic sulfonates-binding protein</fullName>
    </recommendedName>
</protein>
<dbReference type="Pfam" id="PF09084">
    <property type="entry name" value="NMT1"/>
    <property type="match status" value="1"/>
</dbReference>
<dbReference type="GO" id="GO:0016020">
    <property type="term" value="C:membrane"/>
    <property type="evidence" value="ECO:0007669"/>
    <property type="project" value="InterPro"/>
</dbReference>
<keyword evidence="3" id="KW-0813">Transport</keyword>
<dbReference type="NCBIfam" id="TIGR01728">
    <property type="entry name" value="SsuA_fam"/>
    <property type="match status" value="1"/>
</dbReference>
<dbReference type="EMBL" id="BMQL01000024">
    <property type="protein sequence ID" value="GGR20202.1"/>
    <property type="molecule type" value="Genomic_DNA"/>
</dbReference>
<comment type="similarity">
    <text evidence="2">Belongs to the bacterial solute-binding protein SsuA/TauA family.</text>
</comment>
<evidence type="ECO:0000313" key="9">
    <source>
        <dbReference type="EMBL" id="GGR20202.1"/>
    </source>
</evidence>
<dbReference type="Gene3D" id="3.40.190.10">
    <property type="entry name" value="Periplasmic binding protein-like II"/>
    <property type="match status" value="2"/>
</dbReference>
<sequence>MKTTRFLSLLTVTALLASTAQAVTFTIGYQKGGLPALLKARGTLDAAKAQGIDFTWTLFTAGPPLLEAANAGAVDFGAVGDAPGVFALAGGADLKYVATSETRVPTTEAIIVPAGSSLKTLADLKGKKIGVARGSSAHYFLYRALKSAGLTLNDVQLVPLLPPDARPAFETGAIDAWAIWDPFLTTALQGSSARVLKDHSGLYLGKSFYLAPSRVLADAQKKKALQYLLDALADTAAWANTHQREVIDELHTDLGLPISVLNVTVPKGLPYNIRPFLPGDTANLQGLADAFFEAGVLPKAVKLDATTYKTLPSFLAARVQK</sequence>
<reference evidence="9" key="2">
    <citation type="submission" date="2020-09" db="EMBL/GenBank/DDBJ databases">
        <authorList>
            <person name="Sun Q."/>
            <person name="Ohkuma M."/>
        </authorList>
    </citation>
    <scope>NUCLEOTIDE SEQUENCE</scope>
    <source>
        <strain evidence="9">JCM 31311</strain>
    </source>
</reference>
<evidence type="ECO:0000259" key="8">
    <source>
        <dbReference type="SMART" id="SM00062"/>
    </source>
</evidence>
<comment type="subcellular location">
    <subcellularLocation>
        <location evidence="1">Periplasm</location>
    </subcellularLocation>
</comment>
<evidence type="ECO:0000256" key="6">
    <source>
        <dbReference type="ARBA" id="ARBA00070228"/>
    </source>
</evidence>
<feature type="signal peptide" evidence="7">
    <location>
        <begin position="1"/>
        <end position="22"/>
    </location>
</feature>
<dbReference type="PANTHER" id="PTHR30024:SF42">
    <property type="entry name" value="ALIPHATIC SULFONATES-BINDING PROTEIN-RELATED"/>
    <property type="match status" value="1"/>
</dbReference>
<accession>A0A918F8X4</accession>
<evidence type="ECO:0000256" key="5">
    <source>
        <dbReference type="ARBA" id="ARBA00055538"/>
    </source>
</evidence>
<dbReference type="FunFam" id="3.40.190.10:FF:000050">
    <property type="entry name" value="Sulfonate ABC transporter substrate-binding protein"/>
    <property type="match status" value="1"/>
</dbReference>
<reference evidence="9" key="1">
    <citation type="journal article" date="2014" name="Int. J. Syst. Evol. Microbiol.">
        <title>Complete genome sequence of Corynebacterium casei LMG S-19264T (=DSM 44701T), isolated from a smear-ripened cheese.</title>
        <authorList>
            <consortium name="US DOE Joint Genome Institute (JGI-PGF)"/>
            <person name="Walter F."/>
            <person name="Albersmeier A."/>
            <person name="Kalinowski J."/>
            <person name="Ruckert C."/>
        </authorList>
    </citation>
    <scope>NUCLEOTIDE SEQUENCE</scope>
    <source>
        <strain evidence="9">JCM 31311</strain>
    </source>
</reference>
<evidence type="ECO:0000256" key="3">
    <source>
        <dbReference type="ARBA" id="ARBA00022448"/>
    </source>
</evidence>
<dbReference type="SMART" id="SM00062">
    <property type="entry name" value="PBPb"/>
    <property type="match status" value="1"/>
</dbReference>
<proteinExistence type="inferred from homology"/>
<feature type="chain" id="PRO_5037594345" description="Putative aliphatic sulfonates-binding protein" evidence="7">
    <location>
        <begin position="23"/>
        <end position="321"/>
    </location>
</feature>
<comment type="caution">
    <text evidence="9">The sequence shown here is derived from an EMBL/GenBank/DDBJ whole genome shotgun (WGS) entry which is preliminary data.</text>
</comment>